<feature type="disulfide bond" evidence="17">
    <location>
        <begin position="2869"/>
        <end position="2879"/>
    </location>
</feature>
<dbReference type="PROSITE" id="PS51111">
    <property type="entry name" value="REJ"/>
    <property type="match status" value="1"/>
</dbReference>
<dbReference type="Pfam" id="PF02946">
    <property type="entry name" value="GTF2I"/>
    <property type="match status" value="1"/>
</dbReference>
<evidence type="ECO:0000256" key="13">
    <source>
        <dbReference type="ARBA" id="ARBA00023157"/>
    </source>
</evidence>
<name>A0A2B4SB64_STYPI</name>
<feature type="transmembrane region" description="Helical" evidence="19">
    <location>
        <begin position="3060"/>
        <end position="3080"/>
    </location>
</feature>
<dbReference type="InterPro" id="IPR004212">
    <property type="entry name" value="GTF2I"/>
</dbReference>
<dbReference type="PROSITE" id="PS50221">
    <property type="entry name" value="GAIN_B"/>
    <property type="match status" value="1"/>
</dbReference>
<dbReference type="InterPro" id="IPR024731">
    <property type="entry name" value="NELL2-like_EGF"/>
</dbReference>
<evidence type="ECO:0000256" key="18">
    <source>
        <dbReference type="PROSITE-ProRule" id="PRU00076"/>
    </source>
</evidence>
<dbReference type="InterPro" id="IPR018097">
    <property type="entry name" value="EGF_Ca-bd_CS"/>
</dbReference>
<dbReference type="Proteomes" id="UP000225706">
    <property type="component" value="Unassembled WGS sequence"/>
</dbReference>
<evidence type="ECO:0000256" key="14">
    <source>
        <dbReference type="ARBA" id="ARBA00023163"/>
    </source>
</evidence>
<feature type="domain" description="GAIN-B" evidence="23">
    <location>
        <begin position="2218"/>
        <end position="2357"/>
    </location>
</feature>
<evidence type="ECO:0000256" key="17">
    <source>
        <dbReference type="PIRSR" id="PIRSR603915-2"/>
    </source>
</evidence>
<dbReference type="Pfam" id="PF00078">
    <property type="entry name" value="RVT_1"/>
    <property type="match status" value="1"/>
</dbReference>
<dbReference type="PROSITE" id="PS50026">
    <property type="entry name" value="EGF_3"/>
    <property type="match status" value="5"/>
</dbReference>
<feature type="domain" description="EGF-like" evidence="21">
    <location>
        <begin position="679"/>
        <end position="719"/>
    </location>
</feature>
<keyword evidence="14" id="KW-0804">Transcription</keyword>
<dbReference type="OrthoDB" id="5958507at2759"/>
<feature type="transmembrane region" description="Helical" evidence="19">
    <location>
        <begin position="3209"/>
        <end position="3234"/>
    </location>
</feature>
<dbReference type="InterPro" id="IPR046338">
    <property type="entry name" value="GAIN_dom_sf"/>
</dbReference>
<keyword evidence="6 19" id="KW-0812">Transmembrane</keyword>
<feature type="domain" description="EGF-like" evidence="21">
    <location>
        <begin position="720"/>
        <end position="760"/>
    </location>
</feature>
<dbReference type="GO" id="GO:0005634">
    <property type="term" value="C:nucleus"/>
    <property type="evidence" value="ECO:0007669"/>
    <property type="project" value="UniProtKB-SubCell"/>
</dbReference>
<dbReference type="PROSITE" id="PS50095">
    <property type="entry name" value="PLAT"/>
    <property type="match status" value="1"/>
</dbReference>
<dbReference type="InterPro" id="IPR049883">
    <property type="entry name" value="NOTCH1_EGF-like"/>
</dbReference>
<protein>
    <submittedName>
        <fullName evidence="25">Polycystic kidney disease protein 1-like 2</fullName>
    </submittedName>
</protein>
<dbReference type="InterPro" id="IPR009030">
    <property type="entry name" value="Growth_fac_rcpt_cys_sf"/>
</dbReference>
<dbReference type="FunFam" id="2.10.25.10:FF:000038">
    <property type="entry name" value="Fibrillin 2"/>
    <property type="match status" value="5"/>
</dbReference>
<reference evidence="26" key="1">
    <citation type="journal article" date="2017" name="bioRxiv">
        <title>Comparative analysis of the genomes of Stylophora pistillata and Acropora digitifera provides evidence for extensive differences between species of corals.</title>
        <authorList>
            <person name="Voolstra C.R."/>
            <person name="Li Y."/>
            <person name="Liew Y.J."/>
            <person name="Baumgarten S."/>
            <person name="Zoccola D."/>
            <person name="Flot J.-F."/>
            <person name="Tambutte S."/>
            <person name="Allemand D."/>
            <person name="Aranda M."/>
        </authorList>
    </citation>
    <scope>NUCLEOTIDE SEQUENCE [LARGE SCALE GENOMIC DNA]</scope>
</reference>
<keyword evidence="10" id="KW-0805">Transcription regulation</keyword>
<dbReference type="SMART" id="SM00303">
    <property type="entry name" value="GPS"/>
    <property type="match status" value="1"/>
</dbReference>
<evidence type="ECO:0000256" key="1">
    <source>
        <dbReference type="ARBA" id="ARBA00004123"/>
    </source>
</evidence>
<evidence type="ECO:0000256" key="4">
    <source>
        <dbReference type="ARBA" id="ARBA00022475"/>
    </source>
</evidence>
<dbReference type="SMART" id="SM00308">
    <property type="entry name" value="LH2"/>
    <property type="match status" value="1"/>
</dbReference>
<dbReference type="GO" id="GO:0003677">
    <property type="term" value="F:DNA binding"/>
    <property type="evidence" value="ECO:0007669"/>
    <property type="project" value="UniProtKB-KW"/>
</dbReference>
<evidence type="ECO:0000313" key="26">
    <source>
        <dbReference type="Proteomes" id="UP000225706"/>
    </source>
</evidence>
<gene>
    <name evidence="25" type="primary">Pkd1l2</name>
    <name evidence="25" type="ORF">AWC38_SpisGene9521</name>
</gene>
<comment type="similarity">
    <text evidence="3">Belongs to the polycystin family.</text>
</comment>
<dbReference type="CDD" id="cd00054">
    <property type="entry name" value="EGF_CA"/>
    <property type="match status" value="5"/>
</dbReference>
<evidence type="ECO:0000256" key="12">
    <source>
        <dbReference type="ARBA" id="ARBA00023136"/>
    </source>
</evidence>
<keyword evidence="12 19" id="KW-0472">Membrane</keyword>
<dbReference type="InterPro" id="IPR036392">
    <property type="entry name" value="PLAT/LH2_dom_sf"/>
</dbReference>
<evidence type="ECO:0000256" key="9">
    <source>
        <dbReference type="ARBA" id="ARBA00022989"/>
    </source>
</evidence>
<evidence type="ECO:0000256" key="2">
    <source>
        <dbReference type="ARBA" id="ARBA00004651"/>
    </source>
</evidence>
<dbReference type="Pfam" id="PF01825">
    <property type="entry name" value="GPS"/>
    <property type="match status" value="1"/>
</dbReference>
<keyword evidence="8" id="KW-0677">Repeat</keyword>
<evidence type="ECO:0000256" key="16">
    <source>
        <dbReference type="ARBA" id="ARBA00023242"/>
    </source>
</evidence>
<sequence length="3349" mass="372965">MKVMLLHRTWILTTSLAALHCCVADPKIGDCNMTQFIAGGFKCQRKMVSDLKHKANANCSVEYQYQISCLVNHLKTYLTGLFAGFVPAVTSLIKLLLYHCGDLKVDPALIDQFLLNQIQCKGSVFTKAVECWNDFRIRLNRDNTDPKLCSDYAVAKECVTREAKTGCAIGQYINRDLFNPFCTYNADPPLNSSEPSVFIGSCTTQTFALSAYSCQREMITNLAKANSPTCRQEYNRLQFCLSRTMDNCLANTALSPFKDEVQRLVPPVSHFLIGANNQQFTIAHLQDLVNKKYSDACGKPSKVPSLKGGFEVHGLPEGIPFKKPYNYGRIQLKEMLRADNIHFTITSTSACTSTSGYTSTLASTSTPAPTSISSSTSTSALTFTSASMSTCTSASTSTSSSTPSIITGSAPATCSVDIDYSSAAGIQHVLTKMCGIEAAKHTLGGGRIEEEEVLVVDLCLSAPERLTLYASCTHLFTTDAWLSVGEVALLMFFRMWMVVMNAALNSAGPSSSSPVPDECISYNVFNEPGRYWSSTGHPLTCDSSLAGWYRFVGAAGKMMATHCIPVYSCNSHMAGWIGGGGHPTVAYEKVTRTAYMHYSSSCQYYSYPGTEIRNCSGFYVYKLQSVSGCYQRYCGVHDNNECGLGTHNCHSQATCSNTPGTFTCSCKDGFTGDGVSCSDVDECTDSLHNCHANADCSNIQGSFGCACTQGYSGNGVTCIDIDECISGIDDCHKDAECSNTEGAFTCSCKGGFTGDGRQCTDIDECTDATHNCHSKADCSNTYGSFNCTCFQGYSGDGVTCTDIDECVTATHNCHGVAQCYNKEGSFICECRTDYEGDGISCEPLGDFSVMIRNISKDKYLATIVKRSEKSIQQAIIEDLPDKPVLESVMEWRLISEQELAASESPVGTLVSQGTAQWTINRRSVPVGIYQVKFTASIKVGDLSSSNTLNAFDYGFIKVIAAPVRAIIDGGSSVLWGSDDTVTVDGSLSYDGDIGPGNHTGLKFTWSCYQLPYNTSINDGYSGAFEGDVTLTSIDITPRGLVIRSPYVLRLTVSKGDRSNFAEITFEIAAGEIPQVSLRCFVDCGKIVSASNKFRVTSECLNSPCIGSEYRWQLMKINDDSKELELITILPNMTSTALNATNMIIKKNSLQSSSKYALNLTVIPPGGTAGFAVLEFETAGQPNSGYCMPSAVVGFSLGTKFSFECFEWQDKSKPLTYEFRLGDEPISYGTSSKSVSTVLPSGSPENDYQLSINVIIKNAVGVAVVEKLSVKREFGGKVGKRQEFEKLFRLLNFCVCGSYTEMGRQGGGSRNGTRIKWTVEMNEALLRCKKEAIQLAKSENPPRHENGRKIGYMQLMKNVWDDLGYQLLAVSSQNLRDHAAALGKTLGDAGSDIVSRPTEMANLHTETTEDQLALSTNTLTADERELLDKSAQVFALVHSRVGDYSNRDIDTLTKQKPTQVVVSFMLLKGWKRDSMDRIETRDKGDKWRKKYLEDVGKIRRRLSIATSELSRIRENRSFTKKEWKNRAQLQKKCHSLSATTLVSYIETQKSLLRKLKACYGWKRRLEESKVLNRKFKDDSGRVYAIVNKILADDSDNERPKYRAPAKSDLESGISSMFNSVAEAEGLWRALWEQQGNGNEKAEWLKEIEEAILSEGSETSLPIYFNRGPPQGDALCPCLYTLCLNPVAWRLSSNEGYRLSKPIASNITNFLYIDDLKVFAASETKLKRVLEIAQTTMGDIGLQWNPKKCNVLHVRRGITLQDSEGYLMGTMNVDCLKKDLHYRFLGVPEQLLQDEKESAKFSEEFGVALELSFPEPKCQDRDGQEVPLDKLTRLRKRAVTAEREDNIQEESVAEHSFVKQNRADVRFIDVKKKEVITVEMSCPGMDNRLTKIEEKTAKYGPLRWEMAQQYPGYTIKQHDIIIDVLGGWSRDVDVSIDLDEFLKKGEISQASQLAITVLKSADEETECGQTLSLDTKTRISSTLIEKFTSIKPEDLQMSRTIMSVVKLAGGNQESQSCSDCGNAANETMKLTDATTELLKSALSDLEEPFSDELEESALSITACLKNVLQSASGSSNGSGDSRKNIESEKMKAVDFNPFSWDNSSKKVQSSVISLELQTENTTKLNVSNLDNYIEIVIPISTPPPNTSNGTEHYFLKPEKLTMRSYYADLADVPVSIRVGVAEEETVKVFVKFGSRPTTEDSDLNFTVKVASKCGNGTKSEANDTSCIPQERTVTVLPTEPGQIYIGLLFEESKNTSKHSRERRSCFGHGRQRRSCVGVKDPPPQGILQTIMPQFNPDTDINYTLSITQSSCLYWSEEEEKWTSDGCKVDLGSNTTHLKCLCNHLTSFGGNFIQAPNPIDFDKVFTEFARLSESGNISVLVTIACAFLLYFVALVFARRADKRDEIKLFPPLQINLAEEGTYYYDMVISTGVWKDSATTANVTMTIKGENNEHDLIALQKNGDLQEIFSRGGINGFVLVTNGSLGNLNEVTLEHDNSGDSPSWFVETVVIRDRQTEERWVFPINRWLALEKDDGQIEVSVQSKAATSFSAEVRSRFGRKIADSHLWMSVFGKACSSKFTRVQRASCCLSILFSAMIANAMFYNIGGESAGAIQIGPFKFSWRQIVIGVQSGIIVAPVNIIIVFLFNSSRTKKKKEDKYKESFKAQQLVDEINGQSCVLPHFFVYIAWFLCFVTIMTAATFTLFYSLMWGKEVSEQWLASILISNGQDVFVMQPTKVMLAVLLVSFLFTRNKQAHEEEEGVGEEALNWYETRHFNIFKIKIDKSDDSVTGDDNIDTVMTGDGGDSDDDVMESNSVTDSQRLSRWLTGQFLPNVFNQDWYNGLEEPKDVYIANKMSILIGMPWMRQSRIHKSVCESLPGTITDCYYDYSPEREDTTELSLPGWWPLSLNASWPKALRICPKPWRYQSAETLDTGLVKAVYNTYGGGGYVAVLGYDEKTANRVLSETFGSGWLDRKTRAVVLEFATFNINTNLISIVTFIYEMIAAGAAYSVTRVDTLELYSTESGALMFYLIWQFLFLAMVLFYFIMMLYHFYRQRLGFFKSVWNMVDFLMIISSTTSVACYMMRSKKILNSIDAIKKNPFEVFHFHSALNWASWENASIALAIFMVTVKLLNLIRFNPYVIYLFSSFRRSIGYQLSYLVFFVIVFNAFVISGMQLFGGVVYHYSSYLQAVISQLEFLLGKAVPIADLRKDKPFIGPTFVLLFMLMMTIFLMNMLVSVLNESYTDARENAEERAEELEMARFIGERFIDLFQEGKRRPEFKLFCDDATFVNMCRSDAEPFCLNSQSLLQCTEERLGTLDKRISALIRRTENIDGDELNEDKEFISLFDSMVNAH</sequence>
<feature type="transmembrane region" description="Helical" evidence="19">
    <location>
        <begin position="2621"/>
        <end position="2642"/>
    </location>
</feature>
<dbReference type="PROSITE" id="PS00010">
    <property type="entry name" value="ASX_HYDROXYL"/>
    <property type="match status" value="5"/>
</dbReference>
<dbReference type="SUPFAM" id="SSF57184">
    <property type="entry name" value="Growth factor receptor domain"/>
    <property type="match status" value="2"/>
</dbReference>
<evidence type="ECO:0000256" key="15">
    <source>
        <dbReference type="ARBA" id="ARBA00023180"/>
    </source>
</evidence>
<dbReference type="GO" id="GO:0005262">
    <property type="term" value="F:calcium channel activity"/>
    <property type="evidence" value="ECO:0007669"/>
    <property type="project" value="TreeGrafter"/>
</dbReference>
<dbReference type="SUPFAM" id="SSF49723">
    <property type="entry name" value="Lipase/lipooxygenase domain (PLAT/LH2 domain)"/>
    <property type="match status" value="1"/>
</dbReference>
<evidence type="ECO:0000259" key="24">
    <source>
        <dbReference type="PROSITE" id="PS51111"/>
    </source>
</evidence>
<dbReference type="Gene3D" id="1.10.287.70">
    <property type="match status" value="1"/>
</dbReference>
<feature type="domain" description="EGF-like" evidence="21">
    <location>
        <begin position="638"/>
        <end position="678"/>
    </location>
</feature>
<dbReference type="InterPro" id="IPR014010">
    <property type="entry name" value="REJ_dom"/>
</dbReference>
<feature type="domain" description="PLAT" evidence="22">
    <location>
        <begin position="2419"/>
        <end position="2538"/>
    </location>
</feature>
<dbReference type="InterPro" id="IPR000152">
    <property type="entry name" value="EGF-type_Asp/Asn_hydroxyl_site"/>
</dbReference>
<organism evidence="25 26">
    <name type="scientific">Stylophora pistillata</name>
    <name type="common">Smooth cauliflower coral</name>
    <dbReference type="NCBI Taxonomy" id="50429"/>
    <lineage>
        <taxon>Eukaryota</taxon>
        <taxon>Metazoa</taxon>
        <taxon>Cnidaria</taxon>
        <taxon>Anthozoa</taxon>
        <taxon>Hexacorallia</taxon>
        <taxon>Scleractinia</taxon>
        <taxon>Astrocoeniina</taxon>
        <taxon>Pocilloporidae</taxon>
        <taxon>Stylophora</taxon>
    </lineage>
</organism>
<feature type="transmembrane region" description="Helical" evidence="19">
    <location>
        <begin position="2725"/>
        <end position="2744"/>
    </location>
</feature>
<dbReference type="Pfam" id="PF20519">
    <property type="entry name" value="Polycystin_dom"/>
    <property type="match status" value="1"/>
</dbReference>
<dbReference type="InterPro" id="IPR013122">
    <property type="entry name" value="PKD1_2_channel"/>
</dbReference>
<evidence type="ECO:0000313" key="25">
    <source>
        <dbReference type="EMBL" id="PFX25817.1"/>
    </source>
</evidence>
<dbReference type="SMART" id="SM00179">
    <property type="entry name" value="EGF_CA"/>
    <property type="match status" value="5"/>
</dbReference>
<comment type="subcellular location">
    <subcellularLocation>
        <location evidence="2">Cell membrane</location>
        <topology evidence="2">Multi-pass membrane protein</topology>
    </subcellularLocation>
    <subcellularLocation>
        <location evidence="1">Nucleus</location>
    </subcellularLocation>
</comment>
<feature type="chain" id="PRO_5012112021" evidence="20">
    <location>
        <begin position="25"/>
        <end position="3349"/>
    </location>
</feature>
<dbReference type="EMBL" id="LSMT01000141">
    <property type="protein sequence ID" value="PFX25817.1"/>
    <property type="molecule type" value="Genomic_DNA"/>
</dbReference>
<dbReference type="Gene3D" id="2.10.25.10">
    <property type="entry name" value="Laminin"/>
    <property type="match status" value="5"/>
</dbReference>
<keyword evidence="11" id="KW-0238">DNA-binding</keyword>
<dbReference type="InterPro" id="IPR000742">
    <property type="entry name" value="EGF"/>
</dbReference>
<dbReference type="PRINTS" id="PR01433">
    <property type="entry name" value="POLYCYSTIN2"/>
</dbReference>
<dbReference type="Gene3D" id="2.60.60.20">
    <property type="entry name" value="PLAT/LH2 domain"/>
    <property type="match status" value="1"/>
</dbReference>
<feature type="transmembrane region" description="Helical" evidence="19">
    <location>
        <begin position="3026"/>
        <end position="3048"/>
    </location>
</feature>
<feature type="transmembrane region" description="Helical" evidence="19">
    <location>
        <begin position="2583"/>
        <end position="2601"/>
    </location>
</feature>
<dbReference type="InterPro" id="IPR046791">
    <property type="entry name" value="Polycystin_dom"/>
</dbReference>
<dbReference type="InterPro" id="IPR043502">
    <property type="entry name" value="DNA/RNA_pol_sf"/>
</dbReference>
<dbReference type="SUPFAM" id="SSF117773">
    <property type="entry name" value="GTF2I-like repeat"/>
    <property type="match status" value="1"/>
</dbReference>
<keyword evidence="13" id="KW-1015">Disulfide bond</keyword>
<dbReference type="InterPro" id="IPR036647">
    <property type="entry name" value="GTF2I-like_rpt_sf"/>
</dbReference>
<feature type="domain" description="REJ" evidence="24">
    <location>
        <begin position="827"/>
        <end position="1220"/>
    </location>
</feature>
<dbReference type="PANTHER" id="PTHR10877:SF150">
    <property type="entry name" value="REJ DOMAIN-CONTAINING PROTEIN"/>
    <property type="match status" value="1"/>
</dbReference>
<dbReference type="InterPro" id="IPR002859">
    <property type="entry name" value="PKD/REJ-like"/>
</dbReference>
<keyword evidence="5 18" id="KW-0245">EGF-like domain</keyword>
<dbReference type="Gene3D" id="2.60.220.50">
    <property type="match status" value="1"/>
</dbReference>
<keyword evidence="15" id="KW-0325">Glycoprotein</keyword>
<comment type="caution">
    <text evidence="18">Lacks conserved residue(s) required for the propagation of feature annotation.</text>
</comment>
<dbReference type="Pfam" id="PF02010">
    <property type="entry name" value="REJ"/>
    <property type="match status" value="1"/>
</dbReference>
<dbReference type="InterPro" id="IPR057244">
    <property type="entry name" value="GAIN_B"/>
</dbReference>
<evidence type="ECO:0000259" key="21">
    <source>
        <dbReference type="PROSITE" id="PS50026"/>
    </source>
</evidence>
<keyword evidence="26" id="KW-1185">Reference proteome</keyword>
<evidence type="ECO:0000256" key="8">
    <source>
        <dbReference type="ARBA" id="ARBA00022737"/>
    </source>
</evidence>
<feature type="transmembrane region" description="Helical" evidence="19">
    <location>
        <begin position="3151"/>
        <end position="3172"/>
    </location>
</feature>
<evidence type="ECO:0000256" key="20">
    <source>
        <dbReference type="SAM" id="SignalP"/>
    </source>
</evidence>
<keyword evidence="4" id="KW-1003">Cell membrane</keyword>
<evidence type="ECO:0000256" key="7">
    <source>
        <dbReference type="ARBA" id="ARBA00022729"/>
    </source>
</evidence>
<feature type="transmembrane region" description="Helical" evidence="19">
    <location>
        <begin position="2987"/>
        <end position="3006"/>
    </location>
</feature>
<feature type="domain" description="EGF-like" evidence="21">
    <location>
        <begin position="761"/>
        <end position="801"/>
    </location>
</feature>
<evidence type="ECO:0000256" key="11">
    <source>
        <dbReference type="ARBA" id="ARBA00023125"/>
    </source>
</evidence>
<dbReference type="Pfam" id="PF07645">
    <property type="entry name" value="EGF_CA"/>
    <property type="match status" value="1"/>
</dbReference>
<dbReference type="GO" id="GO:0005886">
    <property type="term" value="C:plasma membrane"/>
    <property type="evidence" value="ECO:0007669"/>
    <property type="project" value="UniProtKB-SubCell"/>
</dbReference>
<accession>A0A2B4SB64</accession>
<keyword evidence="16" id="KW-0539">Nucleus</keyword>
<evidence type="ECO:0000259" key="22">
    <source>
        <dbReference type="PROSITE" id="PS50095"/>
    </source>
</evidence>
<feature type="signal peptide" evidence="20">
    <location>
        <begin position="1"/>
        <end position="24"/>
    </location>
</feature>
<dbReference type="PANTHER" id="PTHR10877">
    <property type="entry name" value="POLYCYSTIN FAMILY MEMBER"/>
    <property type="match status" value="1"/>
</dbReference>
<proteinExistence type="inferred from homology"/>
<dbReference type="Gene3D" id="3.90.1460.10">
    <property type="entry name" value="GTF2I-like"/>
    <property type="match status" value="1"/>
</dbReference>
<dbReference type="InterPro" id="IPR000477">
    <property type="entry name" value="RT_dom"/>
</dbReference>
<keyword evidence="9 19" id="KW-1133">Transmembrane helix</keyword>
<dbReference type="InterPro" id="IPR000203">
    <property type="entry name" value="GPS"/>
</dbReference>
<evidence type="ECO:0000256" key="19">
    <source>
        <dbReference type="SAM" id="Phobius"/>
    </source>
</evidence>
<feature type="domain" description="EGF-like" evidence="21">
    <location>
        <begin position="802"/>
        <end position="842"/>
    </location>
</feature>
<dbReference type="Pfam" id="PF12947">
    <property type="entry name" value="EGF_3"/>
    <property type="match status" value="4"/>
</dbReference>
<feature type="transmembrane region" description="Helical" evidence="19">
    <location>
        <begin position="3113"/>
        <end position="3130"/>
    </location>
</feature>
<dbReference type="PROSITE" id="PS01187">
    <property type="entry name" value="EGF_CA"/>
    <property type="match status" value="2"/>
</dbReference>
<feature type="transmembrane region" description="Helical" evidence="19">
    <location>
        <begin position="2678"/>
        <end position="2705"/>
    </location>
</feature>
<dbReference type="PROSITE" id="PS01186">
    <property type="entry name" value="EGF_2"/>
    <property type="match status" value="4"/>
</dbReference>
<dbReference type="InterPro" id="IPR001881">
    <property type="entry name" value="EGF-like_Ca-bd_dom"/>
</dbReference>
<dbReference type="SUPFAM" id="SSF56672">
    <property type="entry name" value="DNA/RNA polymerases"/>
    <property type="match status" value="1"/>
</dbReference>
<dbReference type="Pfam" id="PF01477">
    <property type="entry name" value="PLAT"/>
    <property type="match status" value="1"/>
</dbReference>
<dbReference type="InterPro" id="IPR051223">
    <property type="entry name" value="Polycystin"/>
</dbReference>
<dbReference type="InterPro" id="IPR003915">
    <property type="entry name" value="PKD_2"/>
</dbReference>
<comment type="caution">
    <text evidence="25">The sequence shown here is derived from an EMBL/GenBank/DDBJ whole genome shotgun (WGS) entry which is preliminary data.</text>
</comment>
<evidence type="ECO:0000256" key="3">
    <source>
        <dbReference type="ARBA" id="ARBA00007200"/>
    </source>
</evidence>
<evidence type="ECO:0000256" key="10">
    <source>
        <dbReference type="ARBA" id="ARBA00023015"/>
    </source>
</evidence>
<dbReference type="GO" id="GO:0005509">
    <property type="term" value="F:calcium ion binding"/>
    <property type="evidence" value="ECO:0007669"/>
    <property type="project" value="InterPro"/>
</dbReference>
<dbReference type="SMART" id="SM00181">
    <property type="entry name" value="EGF"/>
    <property type="match status" value="5"/>
</dbReference>
<dbReference type="GO" id="GO:0050982">
    <property type="term" value="P:detection of mechanical stimulus"/>
    <property type="evidence" value="ECO:0007669"/>
    <property type="project" value="TreeGrafter"/>
</dbReference>
<dbReference type="Pfam" id="PF08016">
    <property type="entry name" value="PKD_channel"/>
    <property type="match status" value="1"/>
</dbReference>
<feature type="transmembrane region" description="Helical" evidence="19">
    <location>
        <begin position="2374"/>
        <end position="2394"/>
    </location>
</feature>
<dbReference type="InterPro" id="IPR001024">
    <property type="entry name" value="PLAT/LH2_dom"/>
</dbReference>
<evidence type="ECO:0000259" key="23">
    <source>
        <dbReference type="PROSITE" id="PS50221"/>
    </source>
</evidence>
<keyword evidence="7 20" id="KW-0732">Signal</keyword>
<evidence type="ECO:0000256" key="5">
    <source>
        <dbReference type="ARBA" id="ARBA00022536"/>
    </source>
</evidence>
<evidence type="ECO:0000256" key="6">
    <source>
        <dbReference type="ARBA" id="ARBA00022692"/>
    </source>
</evidence>